<feature type="compositionally biased region" description="Basic and acidic residues" evidence="1">
    <location>
        <begin position="1"/>
        <end position="11"/>
    </location>
</feature>
<dbReference type="EMBL" id="BBIO01000003">
    <property type="protein sequence ID" value="GAK44343.1"/>
    <property type="molecule type" value="Genomic_DNA"/>
</dbReference>
<feature type="region of interest" description="Disordered" evidence="1">
    <location>
        <begin position="1"/>
        <end position="22"/>
    </location>
</feature>
<dbReference type="Proteomes" id="UP000028702">
    <property type="component" value="Unassembled WGS sequence"/>
</dbReference>
<evidence type="ECO:0000256" key="1">
    <source>
        <dbReference type="SAM" id="MobiDB-lite"/>
    </source>
</evidence>
<evidence type="ECO:0000313" key="3">
    <source>
        <dbReference type="Proteomes" id="UP000028702"/>
    </source>
</evidence>
<name>A0A081B8H5_9HYPH</name>
<dbReference type="STRING" id="1333998.M2A_0842"/>
<organism evidence="2 3">
    <name type="scientific">Tepidicaulis marinus</name>
    <dbReference type="NCBI Taxonomy" id="1333998"/>
    <lineage>
        <taxon>Bacteria</taxon>
        <taxon>Pseudomonadati</taxon>
        <taxon>Pseudomonadota</taxon>
        <taxon>Alphaproteobacteria</taxon>
        <taxon>Hyphomicrobiales</taxon>
        <taxon>Parvibaculaceae</taxon>
        <taxon>Tepidicaulis</taxon>
    </lineage>
</organism>
<dbReference type="RefSeq" id="WP_052379193.1">
    <property type="nucleotide sequence ID" value="NZ_BBIO01000003.1"/>
</dbReference>
<comment type="caution">
    <text evidence="2">The sequence shown here is derived from an EMBL/GenBank/DDBJ whole genome shotgun (WGS) entry which is preliminary data.</text>
</comment>
<proteinExistence type="predicted"/>
<dbReference type="InterPro" id="IPR047706">
    <property type="entry name" value="BCAM0308-like"/>
</dbReference>
<accession>A0A081B8H5</accession>
<gene>
    <name evidence="2" type="ORF">M2A_0842</name>
</gene>
<evidence type="ECO:0000313" key="2">
    <source>
        <dbReference type="EMBL" id="GAK44343.1"/>
    </source>
</evidence>
<reference evidence="2 3" key="1">
    <citation type="submission" date="2014-07" db="EMBL/GenBank/DDBJ databases">
        <title>Tepidicaulis marinum gen. nov., sp. nov., a novel marine bacterium denitrifying nitrate to nitrous oxide strictly under microaerobic conditions.</title>
        <authorList>
            <person name="Takeuchi M."/>
            <person name="Yamagishi T."/>
            <person name="Kamagata Y."/>
            <person name="Oshima K."/>
            <person name="Hattori M."/>
            <person name="Katayama T."/>
            <person name="Hanada S."/>
            <person name="Tamaki H."/>
            <person name="Marumo K."/>
            <person name="Maeda H."/>
            <person name="Nedachi M."/>
            <person name="Iwasaki W."/>
            <person name="Suwa Y."/>
            <person name="Sakata S."/>
        </authorList>
    </citation>
    <scope>NUCLEOTIDE SEQUENCE [LARGE SCALE GENOMIC DNA]</scope>
    <source>
        <strain evidence="2 3">MA2</strain>
    </source>
</reference>
<dbReference type="eggNOG" id="COG1499">
    <property type="taxonomic scope" value="Bacteria"/>
</dbReference>
<keyword evidence="3" id="KW-1185">Reference proteome</keyword>
<protein>
    <submittedName>
        <fullName evidence="2">Conserved protein</fullName>
    </submittedName>
</protein>
<sequence>MNVKDTHDFTGRRRKWGRGRAPDVHDPYAAATKLKSPAHCTTCGVIYEHGRWAWPGPEKKTEGEEILCPACKRIEADDPGGLLVLEGTFWPMHQTEILNLLHNVEQQDKKNFPLHRIMSVAADGNAMVVAATDPHLVQRMNDALTSAYNGQADVKHDTDEYFMQVNWFRDA</sequence>
<dbReference type="NCBIfam" id="NF040826">
    <property type="entry name" value="lxa_BCAM0308"/>
    <property type="match status" value="1"/>
</dbReference>
<dbReference type="AlphaFoldDB" id="A0A081B8H5"/>